<accession>A0ACC0BDH8</accession>
<proteinExistence type="predicted"/>
<sequence length="272" mass="31648">MRRYSPPYYSPPRRGYRGRPRSPPRRGGYGVERRRHKDQNHGSLLVRNIPLDCRPEELRVPFERFGAVRDVYLPKDYYTGEPRGFAFVQFVDSYDAAEAQYHMNGQIFAGREISVVVAAETRKRPEDMRRKTRPSRGGPVGYGERRSSYYGHPPSRSPPRYASGSRSRYRSRSYSPEPRRQSNYSISPDRRHLEHPRSPRGHPQDRDILHTCRSYSPGYDNSPEQNGNNYGKKHEMETEEDQVHWRSSPGRASRSPSGSRSRSADISPRHDR</sequence>
<name>A0ACC0BDH8_CATRO</name>
<dbReference type="Proteomes" id="UP001060085">
    <property type="component" value="Linkage Group LG03"/>
</dbReference>
<organism evidence="1 2">
    <name type="scientific">Catharanthus roseus</name>
    <name type="common">Madagascar periwinkle</name>
    <name type="synonym">Vinca rosea</name>
    <dbReference type="NCBI Taxonomy" id="4058"/>
    <lineage>
        <taxon>Eukaryota</taxon>
        <taxon>Viridiplantae</taxon>
        <taxon>Streptophyta</taxon>
        <taxon>Embryophyta</taxon>
        <taxon>Tracheophyta</taxon>
        <taxon>Spermatophyta</taxon>
        <taxon>Magnoliopsida</taxon>
        <taxon>eudicotyledons</taxon>
        <taxon>Gunneridae</taxon>
        <taxon>Pentapetalae</taxon>
        <taxon>asterids</taxon>
        <taxon>lamiids</taxon>
        <taxon>Gentianales</taxon>
        <taxon>Apocynaceae</taxon>
        <taxon>Rauvolfioideae</taxon>
        <taxon>Vinceae</taxon>
        <taxon>Catharanthinae</taxon>
        <taxon>Catharanthus</taxon>
    </lineage>
</organism>
<gene>
    <name evidence="1" type="ORF">M9H77_11038</name>
</gene>
<keyword evidence="2" id="KW-1185">Reference proteome</keyword>
<reference evidence="2" key="1">
    <citation type="journal article" date="2023" name="Nat. Plants">
        <title>Single-cell RNA sequencing provides a high-resolution roadmap for understanding the multicellular compartmentation of specialized metabolism.</title>
        <authorList>
            <person name="Sun S."/>
            <person name="Shen X."/>
            <person name="Li Y."/>
            <person name="Li Y."/>
            <person name="Wang S."/>
            <person name="Li R."/>
            <person name="Zhang H."/>
            <person name="Shen G."/>
            <person name="Guo B."/>
            <person name="Wei J."/>
            <person name="Xu J."/>
            <person name="St-Pierre B."/>
            <person name="Chen S."/>
            <person name="Sun C."/>
        </authorList>
    </citation>
    <scope>NUCLEOTIDE SEQUENCE [LARGE SCALE GENOMIC DNA]</scope>
</reference>
<comment type="caution">
    <text evidence="1">The sequence shown here is derived from an EMBL/GenBank/DDBJ whole genome shotgun (WGS) entry which is preliminary data.</text>
</comment>
<protein>
    <submittedName>
        <fullName evidence="1">Uncharacterized protein</fullName>
    </submittedName>
</protein>
<evidence type="ECO:0000313" key="1">
    <source>
        <dbReference type="EMBL" id="KAI5670674.1"/>
    </source>
</evidence>
<dbReference type="EMBL" id="CM044703">
    <property type="protein sequence ID" value="KAI5670674.1"/>
    <property type="molecule type" value="Genomic_DNA"/>
</dbReference>
<evidence type="ECO:0000313" key="2">
    <source>
        <dbReference type="Proteomes" id="UP001060085"/>
    </source>
</evidence>